<dbReference type="EMBL" id="CP016746">
    <property type="protein sequence ID" value="ARE27284.1"/>
    <property type="molecule type" value="Genomic_DNA"/>
</dbReference>
<sequence length="498" mass="57790">MDKFNFYYDESEHSRKINHNTITADNYYDNFITVIVGWKSRDEKDIEASYSSFENKYRERSSNGELKSTTLKQRQFQNGLASLSKDNVDFLEDFFDMFDDRVYPYYSIASKIEYLVLQLFIDYKNSLLFDMDSMKYSIIKALVMYQPNEILEGLYKDAEQLLNLLKEFFTKQVEIDKENERLKRTEIESFRQILVLLDDVSAPKTVDWNYRVPFWGFDSYLKEKGIQEYSLEIDREGGSGNTINAARSAGLHSVKETDSVDSFGVRMADILAGVTSKMLKALRSSFMYSSAEDGINKKILPTKWFDLNDRQLSLYKKMNHIMGELNTAWYKSFAGLYADDLLLLLSLLSYMSQFENSEAISRDIKMQGEYFNSYASQRLLDYFERIQNKLPVDIVNDNSKEYFLNRRGAKVFFESSKQPKLKINNNQEVFEVLSVGFSNDNSPMVTVSTTNEPMCFRIDDSLAGWAMMLVGLANRGDNIFPCKVAFSISEGQWFADLL</sequence>
<organism evidence="1 2">
    <name type="scientific">Lactococcus lactis subsp. cremoris</name>
    <name type="common">Streptococcus cremoris</name>
    <dbReference type="NCBI Taxonomy" id="1359"/>
    <lineage>
        <taxon>Bacteria</taxon>
        <taxon>Bacillati</taxon>
        <taxon>Bacillota</taxon>
        <taxon>Bacilli</taxon>
        <taxon>Lactobacillales</taxon>
        <taxon>Streptococcaceae</taxon>
        <taxon>Lactococcus</taxon>
    </lineage>
</organism>
<proteinExistence type="predicted"/>
<accession>A0A1V0PDE3</accession>
<evidence type="ECO:0000313" key="2">
    <source>
        <dbReference type="Proteomes" id="UP000191806"/>
    </source>
</evidence>
<reference evidence="1 2" key="1">
    <citation type="journal article" date="2017" name="BMC Genomics">
        <title>Comparative and functional genomics of the Lactococcus lactis taxon; insights into evolution and niche adaptation.</title>
        <authorList>
            <person name="Kelleher P."/>
            <person name="Bottacini F."/>
            <person name="Mahony J."/>
            <person name="Kilcawley K.N."/>
            <person name="van Sinderen D."/>
        </authorList>
    </citation>
    <scope>NUCLEOTIDE SEQUENCE [LARGE SCALE GENOMIC DNA]</scope>
    <source>
        <strain evidence="1 2">JM1</strain>
        <plasmid evidence="2">pmpjm1</plasmid>
    </source>
</reference>
<dbReference type="Proteomes" id="UP000191806">
    <property type="component" value="Plasmid pJM1A"/>
</dbReference>
<protein>
    <submittedName>
        <fullName evidence="1">DUF3800 domain-containing protein</fullName>
    </submittedName>
</protein>
<evidence type="ECO:0000313" key="1">
    <source>
        <dbReference type="EMBL" id="ARE27284.1"/>
    </source>
</evidence>
<keyword evidence="1" id="KW-0614">Plasmid</keyword>
<dbReference type="RefSeq" id="WP_081196207.1">
    <property type="nucleotide sequence ID" value="NZ_CP016745.2"/>
</dbReference>
<geneLocation type="plasmid" evidence="2">
    <name>pmpjm1</name>
</geneLocation>
<name>A0A1V0PDE3_LACLC</name>
<gene>
    <name evidence="1" type="ORF">LLJM1_04720</name>
</gene>
<dbReference type="AlphaFoldDB" id="A0A1V0PDE3"/>